<keyword evidence="1" id="KW-0812">Transmembrane</keyword>
<keyword evidence="1" id="KW-1133">Transmembrane helix</keyword>
<organism evidence="2 3">
    <name type="scientific">Methanospirillum purgamenti</name>
    <dbReference type="NCBI Taxonomy" id="2834276"/>
    <lineage>
        <taxon>Archaea</taxon>
        <taxon>Methanobacteriati</taxon>
        <taxon>Methanobacteriota</taxon>
        <taxon>Stenosarchaea group</taxon>
        <taxon>Methanomicrobia</taxon>
        <taxon>Methanomicrobiales</taxon>
        <taxon>Methanospirillaceae</taxon>
        <taxon>Methanospirillum</taxon>
    </lineage>
</organism>
<protein>
    <submittedName>
        <fullName evidence="2">DUF2107 family protein</fullName>
    </submittedName>
</protein>
<reference evidence="2 3" key="1">
    <citation type="submission" date="2021-05" db="EMBL/GenBank/DDBJ databases">
        <title>A novel Methanospirillum isolate from a pyrite-forming mixed culture.</title>
        <authorList>
            <person name="Bunk B."/>
            <person name="Sproer C."/>
            <person name="Spring S."/>
            <person name="Pester M."/>
        </authorList>
    </citation>
    <scope>NUCLEOTIDE SEQUENCE [LARGE SCALE GENOMIC DNA]</scope>
    <source>
        <strain evidence="2 3">J.3.6.1-F.2.7.3</strain>
    </source>
</reference>
<evidence type="ECO:0000313" key="3">
    <source>
        <dbReference type="Proteomes" id="UP000680656"/>
    </source>
</evidence>
<evidence type="ECO:0000256" key="1">
    <source>
        <dbReference type="SAM" id="Phobius"/>
    </source>
</evidence>
<dbReference type="RefSeq" id="WP_214419412.1">
    <property type="nucleotide sequence ID" value="NZ_CP075546.1"/>
</dbReference>
<sequence length="78" mass="8697">MSPEFFIGLILLIIGTGVSAFPRDREYLTRLINLEIPAFGLLLVALSFDETLALLTFIAVSTLTTFVLVLLIERRAKE</sequence>
<dbReference type="Proteomes" id="UP000680656">
    <property type="component" value="Chromosome"/>
</dbReference>
<accession>A0A8E7EGV9</accession>
<keyword evidence="3" id="KW-1185">Reference proteome</keyword>
<dbReference type="GeneID" id="65098511"/>
<gene>
    <name evidence="2" type="ORF">KHC33_14965</name>
</gene>
<dbReference type="Pfam" id="PF09880">
    <property type="entry name" value="EhaE"/>
    <property type="match status" value="1"/>
</dbReference>
<keyword evidence="1" id="KW-0472">Membrane</keyword>
<name>A0A8E7EGV9_9EURY</name>
<evidence type="ECO:0000313" key="2">
    <source>
        <dbReference type="EMBL" id="QVV88603.1"/>
    </source>
</evidence>
<dbReference type="AlphaFoldDB" id="A0A8E7EGV9"/>
<proteinExistence type="predicted"/>
<feature type="transmembrane region" description="Helical" evidence="1">
    <location>
        <begin position="52"/>
        <end position="72"/>
    </location>
</feature>
<dbReference type="KEGG" id="mrtj:KHC33_14965"/>
<dbReference type="InterPro" id="IPR011317">
    <property type="entry name" value="Prd_NiFe_hyd_3_EhaE"/>
</dbReference>
<dbReference type="EMBL" id="CP075546">
    <property type="protein sequence ID" value="QVV88603.1"/>
    <property type="molecule type" value="Genomic_DNA"/>
</dbReference>